<dbReference type="InterPro" id="IPR045522">
    <property type="entry name" value="DUF6474"/>
</dbReference>
<proteinExistence type="predicted"/>
<organism evidence="1 2">
    <name type="scientific">Crossiella cryophila</name>
    <dbReference type="NCBI Taxonomy" id="43355"/>
    <lineage>
        <taxon>Bacteria</taxon>
        <taxon>Bacillati</taxon>
        <taxon>Actinomycetota</taxon>
        <taxon>Actinomycetes</taxon>
        <taxon>Pseudonocardiales</taxon>
        <taxon>Pseudonocardiaceae</taxon>
        <taxon>Crossiella</taxon>
    </lineage>
</organism>
<protein>
    <submittedName>
        <fullName evidence="1">Uncharacterized protein</fullName>
    </submittedName>
</protein>
<reference evidence="1 2" key="1">
    <citation type="submission" date="2020-08" db="EMBL/GenBank/DDBJ databases">
        <title>Sequencing the genomes of 1000 actinobacteria strains.</title>
        <authorList>
            <person name="Klenk H.-P."/>
        </authorList>
    </citation>
    <scope>NUCLEOTIDE SEQUENCE [LARGE SCALE GENOMIC DNA]</scope>
    <source>
        <strain evidence="1 2">DSM 44230</strain>
    </source>
</reference>
<dbReference type="AlphaFoldDB" id="A0A7W7C5Q6"/>
<accession>A0A7W7C5Q6</accession>
<keyword evidence="2" id="KW-1185">Reference proteome</keyword>
<dbReference type="Pfam" id="PF20079">
    <property type="entry name" value="DUF6474"/>
    <property type="match status" value="1"/>
</dbReference>
<sequence length="145" mass="15705">MARIRRGLPKLTPARAKHLIGIGKVVLPLLAPVALKAAAAARDGYDRMRARKLGIPVEHLANYSGRGGSLHARIAGIANALTELRINASEEIVTFARDGESRLVELAAVVRAAERMPTPRRKAAHRAVSTELDRIESHLLHHLGV</sequence>
<gene>
    <name evidence="1" type="ORF">HNR67_001143</name>
</gene>
<dbReference type="EMBL" id="JACHMH010000001">
    <property type="protein sequence ID" value="MBB4675025.1"/>
    <property type="molecule type" value="Genomic_DNA"/>
</dbReference>
<dbReference type="RefSeq" id="WP_185001062.1">
    <property type="nucleotide sequence ID" value="NZ_BAAAUI010000033.1"/>
</dbReference>
<dbReference type="Proteomes" id="UP000533598">
    <property type="component" value="Unassembled WGS sequence"/>
</dbReference>
<evidence type="ECO:0000313" key="1">
    <source>
        <dbReference type="EMBL" id="MBB4675025.1"/>
    </source>
</evidence>
<comment type="caution">
    <text evidence="1">The sequence shown here is derived from an EMBL/GenBank/DDBJ whole genome shotgun (WGS) entry which is preliminary data.</text>
</comment>
<name>A0A7W7C5Q6_9PSEU</name>
<evidence type="ECO:0000313" key="2">
    <source>
        <dbReference type="Proteomes" id="UP000533598"/>
    </source>
</evidence>